<evidence type="ECO:0000313" key="4">
    <source>
        <dbReference type="Proteomes" id="UP000027195"/>
    </source>
</evidence>
<proteinExistence type="predicted"/>
<name>A0A067MGV9_BOTB1</name>
<dbReference type="EMBL" id="KL198061">
    <property type="protein sequence ID" value="KDQ11132.1"/>
    <property type="molecule type" value="Genomic_DNA"/>
</dbReference>
<protein>
    <recommendedName>
        <fullName evidence="2">G-patch domain-containing protein</fullName>
    </recommendedName>
</protein>
<dbReference type="AlphaFoldDB" id="A0A067MGV9"/>
<reference evidence="4" key="1">
    <citation type="journal article" date="2014" name="Proc. Natl. Acad. Sci. U.S.A.">
        <title>Extensive sampling of basidiomycete genomes demonstrates inadequacy of the white-rot/brown-rot paradigm for wood decay fungi.</title>
        <authorList>
            <person name="Riley R."/>
            <person name="Salamov A.A."/>
            <person name="Brown D.W."/>
            <person name="Nagy L.G."/>
            <person name="Floudas D."/>
            <person name="Held B.W."/>
            <person name="Levasseur A."/>
            <person name="Lombard V."/>
            <person name="Morin E."/>
            <person name="Otillar R."/>
            <person name="Lindquist E.A."/>
            <person name="Sun H."/>
            <person name="LaButti K.M."/>
            <person name="Schmutz J."/>
            <person name="Jabbour D."/>
            <person name="Luo H."/>
            <person name="Baker S.E."/>
            <person name="Pisabarro A.G."/>
            <person name="Walton J.D."/>
            <person name="Blanchette R.A."/>
            <person name="Henrissat B."/>
            <person name="Martin F."/>
            <person name="Cullen D."/>
            <person name="Hibbett D.S."/>
            <person name="Grigoriev I.V."/>
        </authorList>
    </citation>
    <scope>NUCLEOTIDE SEQUENCE [LARGE SCALE GENOMIC DNA]</scope>
    <source>
        <strain evidence="4">FD-172 SS1</strain>
    </source>
</reference>
<gene>
    <name evidence="3" type="ORF">BOTBODRAFT_177603</name>
</gene>
<sequence>MPPLLAFVPPPSPPSASMATVAYHIVSHDNPPPLSSTQHKPSDVDADAELAAWNEGHTFGLSIRAARPPKFVPAMYDDTGAPKSAGSLVQDPSVNESKRGSVSDWYRQLAITRNNSAQTSKAGLVSLPPRDPPMPIPAQPTIPTKAPLKQPPKREWFISRALASQQQASAPATASTSSLGDILARAPPPLPSEPRFVPPVYIALGPGNRGYGMLARNGWVEGEGLGNGQFGPVTGPAAVTPHDTGSSDESLVKLKEEVEEEVVELYTRKGKQRQVIDLTHSSDEDGDDFIPSSAALHSSRLPRRSRPGADPHGPSALLTPLPTILKSDRLGIGLKPKRRRVLKDTAEVILQVKRDEARQKLVERGVGRRGMAKKRKEEERGRTEMLAYMNN</sequence>
<feature type="domain" description="G-patch" evidence="2">
    <location>
        <begin position="206"/>
        <end position="231"/>
    </location>
</feature>
<evidence type="ECO:0000313" key="3">
    <source>
        <dbReference type="EMBL" id="KDQ11132.1"/>
    </source>
</evidence>
<dbReference type="InterPro" id="IPR000467">
    <property type="entry name" value="G_patch_dom"/>
</dbReference>
<dbReference type="OrthoDB" id="2538319at2759"/>
<feature type="region of interest" description="Disordered" evidence="1">
    <location>
        <begin position="366"/>
        <end position="391"/>
    </location>
</feature>
<feature type="region of interest" description="Disordered" evidence="1">
    <location>
        <begin position="280"/>
        <end position="320"/>
    </location>
</feature>
<dbReference type="InParanoid" id="A0A067MGV9"/>
<dbReference type="Proteomes" id="UP000027195">
    <property type="component" value="Unassembled WGS sequence"/>
</dbReference>
<dbReference type="STRING" id="930990.A0A067MGV9"/>
<keyword evidence="4" id="KW-1185">Reference proteome</keyword>
<dbReference type="PROSITE" id="PS50174">
    <property type="entry name" value="G_PATCH"/>
    <property type="match status" value="1"/>
</dbReference>
<accession>A0A067MGV9</accession>
<organism evidence="3 4">
    <name type="scientific">Botryobasidium botryosum (strain FD-172 SS1)</name>
    <dbReference type="NCBI Taxonomy" id="930990"/>
    <lineage>
        <taxon>Eukaryota</taxon>
        <taxon>Fungi</taxon>
        <taxon>Dikarya</taxon>
        <taxon>Basidiomycota</taxon>
        <taxon>Agaricomycotina</taxon>
        <taxon>Agaricomycetes</taxon>
        <taxon>Cantharellales</taxon>
        <taxon>Botryobasidiaceae</taxon>
        <taxon>Botryobasidium</taxon>
    </lineage>
</organism>
<dbReference type="GO" id="GO:0003676">
    <property type="term" value="F:nucleic acid binding"/>
    <property type="evidence" value="ECO:0007669"/>
    <property type="project" value="InterPro"/>
</dbReference>
<evidence type="ECO:0000259" key="2">
    <source>
        <dbReference type="PROSITE" id="PS50174"/>
    </source>
</evidence>
<evidence type="ECO:0000256" key="1">
    <source>
        <dbReference type="SAM" id="MobiDB-lite"/>
    </source>
</evidence>
<dbReference type="HOGENOM" id="CLU_056416_0_0_1"/>